<sequence>MSNHSDRIQMIKGLYLTGIASVIILSVFIYQWITGMQLDTGEILSVPIALGAFLSLVKKYRKLSLT</sequence>
<proteinExistence type="predicted"/>
<accession>A0A0K9YWN1</accession>
<reference evidence="3" key="2">
    <citation type="submission" date="2015-07" db="EMBL/GenBank/DDBJ databases">
        <title>MeaNS - Measles Nucleotide Surveillance Program.</title>
        <authorList>
            <person name="Tran T."/>
            <person name="Druce J."/>
        </authorList>
    </citation>
    <scope>NUCLEOTIDE SEQUENCE</scope>
    <source>
        <strain evidence="3">DSM 9887</strain>
    </source>
</reference>
<protein>
    <submittedName>
        <fullName evidence="3">Uncharacterized protein</fullName>
    </submittedName>
</protein>
<keyword evidence="5" id="KW-1185">Reference proteome</keyword>
<feature type="transmembrane region" description="Helical" evidence="1">
    <location>
        <begin position="39"/>
        <end position="57"/>
    </location>
</feature>
<dbReference type="EMBL" id="LGIQ01000005">
    <property type="protein sequence ID" value="KNB73081.1"/>
    <property type="molecule type" value="Genomic_DNA"/>
</dbReference>
<keyword evidence="1" id="KW-1133">Transmembrane helix</keyword>
<dbReference type="AlphaFoldDB" id="A0A0K9YWN1"/>
<keyword evidence="1" id="KW-0472">Membrane</keyword>
<reference evidence="2 5" key="3">
    <citation type="submission" date="2019-06" db="EMBL/GenBank/DDBJ databases">
        <title>Whole genome shotgun sequence of Brevibacillus reuszeri NBRC 15719.</title>
        <authorList>
            <person name="Hosoyama A."/>
            <person name="Uohara A."/>
            <person name="Ohji S."/>
            <person name="Ichikawa N."/>
        </authorList>
    </citation>
    <scope>NUCLEOTIDE SEQUENCE [LARGE SCALE GENOMIC DNA]</scope>
    <source>
        <strain evidence="2 5">NBRC 15719</strain>
    </source>
</reference>
<reference evidence="4" key="1">
    <citation type="submission" date="2015-07" db="EMBL/GenBank/DDBJ databases">
        <title>Genome sequencing project for genomic taxonomy and phylogenomics of Bacillus-like bacteria.</title>
        <authorList>
            <person name="Liu B."/>
            <person name="Wang J."/>
            <person name="Zhu Y."/>
            <person name="Liu G."/>
            <person name="Chen Q."/>
            <person name="Chen Z."/>
            <person name="Lan J."/>
            <person name="Che J."/>
            <person name="Ge C."/>
            <person name="Shi H."/>
            <person name="Pan Z."/>
            <person name="Liu X."/>
        </authorList>
    </citation>
    <scope>NUCLEOTIDE SEQUENCE [LARGE SCALE GENOMIC DNA]</scope>
    <source>
        <strain evidence="4">DSM 9887</strain>
    </source>
</reference>
<gene>
    <name evidence="3" type="ORF">ADS79_03645</name>
    <name evidence="2" type="ORF">BRE01_22850</name>
</gene>
<organism evidence="3 4">
    <name type="scientific">Brevibacillus reuszeri</name>
    <dbReference type="NCBI Taxonomy" id="54915"/>
    <lineage>
        <taxon>Bacteria</taxon>
        <taxon>Bacillati</taxon>
        <taxon>Bacillota</taxon>
        <taxon>Bacilli</taxon>
        <taxon>Bacillales</taxon>
        <taxon>Paenibacillaceae</taxon>
        <taxon>Brevibacillus</taxon>
    </lineage>
</organism>
<evidence type="ECO:0000313" key="2">
    <source>
        <dbReference type="EMBL" id="GED68583.1"/>
    </source>
</evidence>
<evidence type="ECO:0000313" key="3">
    <source>
        <dbReference type="EMBL" id="KNB73081.1"/>
    </source>
</evidence>
<evidence type="ECO:0000313" key="4">
    <source>
        <dbReference type="Proteomes" id="UP000036834"/>
    </source>
</evidence>
<dbReference type="OrthoDB" id="2474387at2"/>
<feature type="transmembrane region" description="Helical" evidence="1">
    <location>
        <begin position="12"/>
        <end position="33"/>
    </location>
</feature>
<name>A0A0K9YWN1_9BACL</name>
<dbReference type="PATRIC" id="fig|54915.3.peg.6094"/>
<evidence type="ECO:0000256" key="1">
    <source>
        <dbReference type="SAM" id="Phobius"/>
    </source>
</evidence>
<dbReference type="Proteomes" id="UP000036834">
    <property type="component" value="Unassembled WGS sequence"/>
</dbReference>
<dbReference type="EMBL" id="BJON01000008">
    <property type="protein sequence ID" value="GED68583.1"/>
    <property type="molecule type" value="Genomic_DNA"/>
</dbReference>
<dbReference type="RefSeq" id="WP_049737071.1">
    <property type="nucleotide sequence ID" value="NZ_BJON01000008.1"/>
</dbReference>
<keyword evidence="1" id="KW-0812">Transmembrane</keyword>
<comment type="caution">
    <text evidence="3">The sequence shown here is derived from an EMBL/GenBank/DDBJ whole genome shotgun (WGS) entry which is preliminary data.</text>
</comment>
<dbReference type="Proteomes" id="UP000319578">
    <property type="component" value="Unassembled WGS sequence"/>
</dbReference>
<evidence type="ECO:0000313" key="5">
    <source>
        <dbReference type="Proteomes" id="UP000319578"/>
    </source>
</evidence>